<proteinExistence type="predicted"/>
<dbReference type="RefSeq" id="WP_183374730.1">
    <property type="nucleotide sequence ID" value="NZ_CBCSFZ010000021.1"/>
</dbReference>
<name>A0A839QSC4_9MICO</name>
<protein>
    <recommendedName>
        <fullName evidence="3">AbiEi antitoxin C-terminal domain-containing protein</fullName>
    </recommendedName>
</protein>
<evidence type="ECO:0008006" key="3">
    <source>
        <dbReference type="Google" id="ProtNLM"/>
    </source>
</evidence>
<keyword evidence="2" id="KW-1185">Reference proteome</keyword>
<gene>
    <name evidence="1" type="ORF">FHX50_000816</name>
</gene>
<dbReference type="AlphaFoldDB" id="A0A839QSC4"/>
<sequence>MRGDLSACAEPLTVWSPHAYELGRTISRHLLLDAGDVRTQLIGFDVPVHRLGADLLLPAHVDVSLPERAVLAAMGIGADLRRPWVLANWSAAWVYLGGAPPERPAVAVPHRARTRGGVTLHQFSLSPADILTIGGCPVMSPSRVAADLLRTGPDDPGVIAALRTLLERGWTQKTVVRERIHEIGPGRNSRRSLEALERL</sequence>
<comment type="caution">
    <text evidence="1">The sequence shown here is derived from an EMBL/GenBank/DDBJ whole genome shotgun (WGS) entry which is preliminary data.</text>
</comment>
<evidence type="ECO:0000313" key="2">
    <source>
        <dbReference type="Proteomes" id="UP000568050"/>
    </source>
</evidence>
<reference evidence="1 2" key="1">
    <citation type="submission" date="2020-08" db="EMBL/GenBank/DDBJ databases">
        <title>Sequencing the genomes of 1000 actinobacteria strains.</title>
        <authorList>
            <person name="Klenk H.-P."/>
        </authorList>
    </citation>
    <scope>NUCLEOTIDE SEQUENCE [LARGE SCALE GENOMIC DNA]</scope>
    <source>
        <strain evidence="1 2">DSM 23040</strain>
    </source>
</reference>
<dbReference type="Proteomes" id="UP000568050">
    <property type="component" value="Unassembled WGS sequence"/>
</dbReference>
<dbReference type="EMBL" id="JACHWP010000001">
    <property type="protein sequence ID" value="MBB3022568.1"/>
    <property type="molecule type" value="Genomic_DNA"/>
</dbReference>
<evidence type="ECO:0000313" key="1">
    <source>
        <dbReference type="EMBL" id="MBB3022568.1"/>
    </source>
</evidence>
<organism evidence="1 2">
    <name type="scientific">Helcobacillus massiliensis</name>
    <dbReference type="NCBI Taxonomy" id="521392"/>
    <lineage>
        <taxon>Bacteria</taxon>
        <taxon>Bacillati</taxon>
        <taxon>Actinomycetota</taxon>
        <taxon>Actinomycetes</taxon>
        <taxon>Micrococcales</taxon>
        <taxon>Dermabacteraceae</taxon>
        <taxon>Helcobacillus</taxon>
    </lineage>
</organism>
<accession>A0A839QSC4</accession>